<feature type="region of interest" description="Disordered" evidence="1">
    <location>
        <begin position="1"/>
        <end position="21"/>
    </location>
</feature>
<dbReference type="Pfam" id="PF13306">
    <property type="entry name" value="LRR_5"/>
    <property type="match status" value="1"/>
</dbReference>
<dbReference type="InterPro" id="IPR032675">
    <property type="entry name" value="LRR_dom_sf"/>
</dbReference>
<accession>A0A0D3INS1</accession>
<dbReference type="InterPro" id="IPR026906">
    <property type="entry name" value="LRR_5"/>
</dbReference>
<evidence type="ECO:0000313" key="3">
    <source>
        <dbReference type="Proteomes" id="UP000013827"/>
    </source>
</evidence>
<dbReference type="Proteomes" id="UP000013827">
    <property type="component" value="Unassembled WGS sequence"/>
</dbReference>
<proteinExistence type="predicted"/>
<dbReference type="KEGG" id="ehx:EMIHUDRAFT_213145"/>
<dbReference type="Gene3D" id="3.80.10.10">
    <property type="entry name" value="Ribonuclease Inhibitor"/>
    <property type="match status" value="1"/>
</dbReference>
<dbReference type="EnsemblProtists" id="EOD12906">
    <property type="protein sequence ID" value="EOD12906"/>
    <property type="gene ID" value="EMIHUDRAFT_213145"/>
</dbReference>
<keyword evidence="3" id="KW-1185">Reference proteome</keyword>
<dbReference type="AlphaFoldDB" id="A0A0D3INS1"/>
<protein>
    <submittedName>
        <fullName evidence="2">Uncharacterized protein</fullName>
    </submittedName>
</protein>
<evidence type="ECO:0000313" key="2">
    <source>
        <dbReference type="EnsemblProtists" id="EOD12906"/>
    </source>
</evidence>
<sequence length="97" mass="10636">MPPPPDYAHAVPPGPRRSIPPHVHQLRRDIRNVDQGSWVLPIPSDRAYFTCKSLISVTFAHGLIAVNSAAFYACRSLKYVSLPDTLALLGPGAFEND</sequence>
<reference evidence="3" key="1">
    <citation type="journal article" date="2013" name="Nature">
        <title>Pan genome of the phytoplankton Emiliania underpins its global distribution.</title>
        <authorList>
            <person name="Read B.A."/>
            <person name="Kegel J."/>
            <person name="Klute M.J."/>
            <person name="Kuo A."/>
            <person name="Lefebvre S.C."/>
            <person name="Maumus F."/>
            <person name="Mayer C."/>
            <person name="Miller J."/>
            <person name="Monier A."/>
            <person name="Salamov A."/>
            <person name="Young J."/>
            <person name="Aguilar M."/>
            <person name="Claverie J.M."/>
            <person name="Frickenhaus S."/>
            <person name="Gonzalez K."/>
            <person name="Herman E.K."/>
            <person name="Lin Y.C."/>
            <person name="Napier J."/>
            <person name="Ogata H."/>
            <person name="Sarno A.F."/>
            <person name="Shmutz J."/>
            <person name="Schroeder D."/>
            <person name="de Vargas C."/>
            <person name="Verret F."/>
            <person name="von Dassow P."/>
            <person name="Valentin K."/>
            <person name="Van de Peer Y."/>
            <person name="Wheeler G."/>
            <person name="Dacks J.B."/>
            <person name="Delwiche C.F."/>
            <person name="Dyhrman S.T."/>
            <person name="Glockner G."/>
            <person name="John U."/>
            <person name="Richards T."/>
            <person name="Worden A.Z."/>
            <person name="Zhang X."/>
            <person name="Grigoriev I.V."/>
            <person name="Allen A.E."/>
            <person name="Bidle K."/>
            <person name="Borodovsky M."/>
            <person name="Bowler C."/>
            <person name="Brownlee C."/>
            <person name="Cock J.M."/>
            <person name="Elias M."/>
            <person name="Gladyshev V.N."/>
            <person name="Groth M."/>
            <person name="Guda C."/>
            <person name="Hadaegh A."/>
            <person name="Iglesias-Rodriguez M.D."/>
            <person name="Jenkins J."/>
            <person name="Jones B.M."/>
            <person name="Lawson T."/>
            <person name="Leese F."/>
            <person name="Lindquist E."/>
            <person name="Lobanov A."/>
            <person name="Lomsadze A."/>
            <person name="Malik S.B."/>
            <person name="Marsh M.E."/>
            <person name="Mackinder L."/>
            <person name="Mock T."/>
            <person name="Mueller-Roeber B."/>
            <person name="Pagarete A."/>
            <person name="Parker M."/>
            <person name="Probert I."/>
            <person name="Quesneville H."/>
            <person name="Raines C."/>
            <person name="Rensing S.A."/>
            <person name="Riano-Pachon D.M."/>
            <person name="Richier S."/>
            <person name="Rokitta S."/>
            <person name="Shiraiwa Y."/>
            <person name="Soanes D.M."/>
            <person name="van der Giezen M."/>
            <person name="Wahlund T.M."/>
            <person name="Williams B."/>
            <person name="Wilson W."/>
            <person name="Wolfe G."/>
            <person name="Wurch L.L."/>
        </authorList>
    </citation>
    <scope>NUCLEOTIDE SEQUENCE</scope>
</reference>
<organism evidence="2 3">
    <name type="scientific">Emiliania huxleyi (strain CCMP1516)</name>
    <dbReference type="NCBI Taxonomy" id="280463"/>
    <lineage>
        <taxon>Eukaryota</taxon>
        <taxon>Haptista</taxon>
        <taxon>Haptophyta</taxon>
        <taxon>Prymnesiophyceae</taxon>
        <taxon>Isochrysidales</taxon>
        <taxon>Noelaerhabdaceae</taxon>
        <taxon>Emiliania</taxon>
    </lineage>
</organism>
<evidence type="ECO:0000256" key="1">
    <source>
        <dbReference type="SAM" id="MobiDB-lite"/>
    </source>
</evidence>
<dbReference type="HOGENOM" id="CLU_2351081_0_0_1"/>
<reference evidence="2" key="2">
    <citation type="submission" date="2024-10" db="UniProtKB">
        <authorList>
            <consortium name="EnsemblProtists"/>
        </authorList>
    </citation>
    <scope>IDENTIFICATION</scope>
</reference>
<name>A0A0D3INS1_EMIH1</name>
<dbReference type="GeneID" id="17258978"/>
<dbReference type="PaxDb" id="2903-EOD12906"/>
<dbReference type="RefSeq" id="XP_005765335.1">
    <property type="nucleotide sequence ID" value="XM_005765278.1"/>
</dbReference>